<dbReference type="PANTHER" id="PTHR24276:SF91">
    <property type="entry name" value="AT26814P-RELATED"/>
    <property type="match status" value="1"/>
</dbReference>
<dbReference type="FunFam" id="2.40.10.10:FF:000034">
    <property type="entry name" value="Eupolytin"/>
    <property type="match status" value="1"/>
</dbReference>
<dbReference type="InterPro" id="IPR050430">
    <property type="entry name" value="Peptidase_S1"/>
</dbReference>
<reference evidence="7" key="1">
    <citation type="submission" date="2022-08" db="UniProtKB">
        <authorList>
            <consortium name="EnsemblMetazoa"/>
        </authorList>
    </citation>
    <scope>IDENTIFICATION</scope>
    <source>
        <strain evidence="7">EBRO</strain>
    </source>
</reference>
<dbReference type="Gene3D" id="2.40.10.10">
    <property type="entry name" value="Trypsin-like serine proteases"/>
    <property type="match status" value="2"/>
</dbReference>
<dbReference type="PRINTS" id="PR00722">
    <property type="entry name" value="CHYMOTRYPSIN"/>
</dbReference>
<keyword evidence="5" id="KW-1015">Disulfide bond</keyword>
<dbReference type="PROSITE" id="PS00135">
    <property type="entry name" value="TRYPSIN_SER"/>
    <property type="match status" value="1"/>
</dbReference>
<evidence type="ECO:0000256" key="5">
    <source>
        <dbReference type="ARBA" id="ARBA00023157"/>
    </source>
</evidence>
<dbReference type="GO" id="GO:0006508">
    <property type="term" value="P:proteolysis"/>
    <property type="evidence" value="ECO:0007669"/>
    <property type="project" value="UniProtKB-KW"/>
</dbReference>
<dbReference type="GO" id="GO:0007586">
    <property type="term" value="P:digestion"/>
    <property type="evidence" value="ECO:0007669"/>
    <property type="project" value="UniProtKB-KW"/>
</dbReference>
<evidence type="ECO:0000256" key="3">
    <source>
        <dbReference type="ARBA" id="ARBA00022801"/>
    </source>
</evidence>
<evidence type="ECO:0000256" key="6">
    <source>
        <dbReference type="ARBA" id="ARBA00024195"/>
    </source>
</evidence>
<dbReference type="InterPro" id="IPR018114">
    <property type="entry name" value="TRYPSIN_HIS"/>
</dbReference>
<dbReference type="GO" id="GO:0004252">
    <property type="term" value="F:serine-type endopeptidase activity"/>
    <property type="evidence" value="ECO:0007669"/>
    <property type="project" value="InterPro"/>
</dbReference>
<dbReference type="PROSITE" id="PS00134">
    <property type="entry name" value="TRYPSIN_HIS"/>
    <property type="match status" value="1"/>
</dbReference>
<comment type="similarity">
    <text evidence="6">Belongs to the peptidase S1 family. CLIP subfamily.</text>
</comment>
<dbReference type="SMART" id="SM00020">
    <property type="entry name" value="Tryp_SPc"/>
    <property type="match status" value="1"/>
</dbReference>
<dbReference type="PROSITE" id="PS50240">
    <property type="entry name" value="TRYPSIN_DOM"/>
    <property type="match status" value="1"/>
</dbReference>
<dbReference type="Pfam" id="PF00089">
    <property type="entry name" value="Trypsin"/>
    <property type="match status" value="1"/>
</dbReference>
<accession>A0A182IVL0</accession>
<dbReference type="PANTHER" id="PTHR24276">
    <property type="entry name" value="POLYSERASE-RELATED"/>
    <property type="match status" value="1"/>
</dbReference>
<dbReference type="CDD" id="cd00190">
    <property type="entry name" value="Tryp_SPc"/>
    <property type="match status" value="1"/>
</dbReference>
<dbReference type="InterPro" id="IPR033116">
    <property type="entry name" value="TRYPSIN_SER"/>
</dbReference>
<evidence type="ECO:0000313" key="7">
    <source>
        <dbReference type="EnsemblMetazoa" id="AATE006335-PA.1"/>
    </source>
</evidence>
<organism evidence="7">
    <name type="scientific">Anopheles atroparvus</name>
    <name type="common">European mosquito</name>
    <dbReference type="NCBI Taxonomy" id="41427"/>
    <lineage>
        <taxon>Eukaryota</taxon>
        <taxon>Metazoa</taxon>
        <taxon>Ecdysozoa</taxon>
        <taxon>Arthropoda</taxon>
        <taxon>Hexapoda</taxon>
        <taxon>Insecta</taxon>
        <taxon>Pterygota</taxon>
        <taxon>Neoptera</taxon>
        <taxon>Endopterygota</taxon>
        <taxon>Diptera</taxon>
        <taxon>Nematocera</taxon>
        <taxon>Culicoidea</taxon>
        <taxon>Culicidae</taxon>
        <taxon>Anophelinae</taxon>
        <taxon>Anopheles</taxon>
    </lineage>
</organism>
<dbReference type="EnsemblMetazoa" id="AATE006335-RA">
    <property type="protein sequence ID" value="AATE006335-PA.1"/>
    <property type="gene ID" value="AATE006335"/>
</dbReference>
<protein>
    <submittedName>
        <fullName evidence="7">Uncharacterized protein</fullName>
    </submittedName>
</protein>
<dbReference type="AlphaFoldDB" id="A0A182IVL0"/>
<keyword evidence="2" id="KW-0222">Digestion</keyword>
<evidence type="ECO:0000256" key="4">
    <source>
        <dbReference type="ARBA" id="ARBA00022825"/>
    </source>
</evidence>
<proteinExistence type="inferred from homology"/>
<dbReference type="InterPro" id="IPR001314">
    <property type="entry name" value="Peptidase_S1A"/>
</dbReference>
<evidence type="ECO:0000256" key="1">
    <source>
        <dbReference type="ARBA" id="ARBA00022670"/>
    </source>
</evidence>
<keyword evidence="3" id="KW-0378">Hydrolase</keyword>
<dbReference type="SUPFAM" id="SSF50494">
    <property type="entry name" value="Trypsin-like serine proteases"/>
    <property type="match status" value="1"/>
</dbReference>
<dbReference type="STRING" id="41427.A0A182IVL0"/>
<keyword evidence="4" id="KW-0720">Serine protease</keyword>
<dbReference type="InterPro" id="IPR043504">
    <property type="entry name" value="Peptidase_S1_PA_chymotrypsin"/>
</dbReference>
<dbReference type="VEuPathDB" id="VectorBase:AATE006335"/>
<name>A0A182IVL0_ANOAO</name>
<sequence>MNCFATLVVLCLAALASADESLRASQWEGRIIGGLDAVRGQFPYQVSLRTLADFHFCGGAIIGDRWILTAAHCALGRKPAELVAVVGSLSKSRGGQTQEIMQLIVHPNFNEWTQENDVAVLRTRLAFSFNSMVFPVRMARTYTPEARAVLASGWGLATLTSLAEPVDVLQYVALRTITNEECKVRFEKLQNRVIASSNLCTYSRKAQGTCMGDSGGPLVNDGELVGLVSWGIPCAAGYPDVYVRVSAFRAWVSALTGIY</sequence>
<dbReference type="InterPro" id="IPR001254">
    <property type="entry name" value="Trypsin_dom"/>
</dbReference>
<evidence type="ECO:0000256" key="2">
    <source>
        <dbReference type="ARBA" id="ARBA00022757"/>
    </source>
</evidence>
<dbReference type="InterPro" id="IPR009003">
    <property type="entry name" value="Peptidase_S1_PA"/>
</dbReference>
<keyword evidence="1" id="KW-0645">Protease</keyword>